<dbReference type="AlphaFoldDB" id="A0A8J5XFB1"/>
<keyword evidence="2" id="KW-1185">Reference proteome</keyword>
<proteinExistence type="predicted"/>
<protein>
    <submittedName>
        <fullName evidence="1">Uncharacterized protein</fullName>
    </submittedName>
</protein>
<dbReference type="Proteomes" id="UP000751190">
    <property type="component" value="Unassembled WGS sequence"/>
</dbReference>
<evidence type="ECO:0000313" key="1">
    <source>
        <dbReference type="EMBL" id="KAG8462777.1"/>
    </source>
</evidence>
<sequence length="135" mass="14683">MTASIFDGNHGTAFRLLLECAPTLIGARALHVDTLRRASREHAIAAVRLAAMFEHWLSCEVVAAEPVQAPRSGDYERLRDRVFRSLARAVLADARAHFGARRERDDSAVLTDVLRACGGANCHAASHQGLVKALL</sequence>
<gene>
    <name evidence="1" type="ORF">KFE25_004753</name>
</gene>
<dbReference type="EMBL" id="JAGTXO010000019">
    <property type="protein sequence ID" value="KAG8462777.1"/>
    <property type="molecule type" value="Genomic_DNA"/>
</dbReference>
<reference evidence="1" key="1">
    <citation type="submission" date="2021-05" db="EMBL/GenBank/DDBJ databases">
        <title>The genome of the haptophyte Pavlova lutheri (Diacronema luteri, Pavlovales) - a model for lipid biosynthesis in eukaryotic algae.</title>
        <authorList>
            <person name="Hulatt C.J."/>
            <person name="Posewitz M.C."/>
        </authorList>
    </citation>
    <scope>NUCLEOTIDE SEQUENCE</scope>
    <source>
        <strain evidence="1">NIVA-4/92</strain>
    </source>
</reference>
<comment type="caution">
    <text evidence="1">The sequence shown here is derived from an EMBL/GenBank/DDBJ whole genome shotgun (WGS) entry which is preliminary data.</text>
</comment>
<evidence type="ECO:0000313" key="2">
    <source>
        <dbReference type="Proteomes" id="UP000751190"/>
    </source>
</evidence>
<organism evidence="1 2">
    <name type="scientific">Diacronema lutheri</name>
    <name type="common">Unicellular marine alga</name>
    <name type="synonym">Monochrysis lutheri</name>
    <dbReference type="NCBI Taxonomy" id="2081491"/>
    <lineage>
        <taxon>Eukaryota</taxon>
        <taxon>Haptista</taxon>
        <taxon>Haptophyta</taxon>
        <taxon>Pavlovophyceae</taxon>
        <taxon>Pavlovales</taxon>
        <taxon>Pavlovaceae</taxon>
        <taxon>Diacronema</taxon>
    </lineage>
</organism>
<accession>A0A8J5XFB1</accession>
<name>A0A8J5XFB1_DIALT</name>